<keyword evidence="3" id="KW-0378">Hydrolase</keyword>
<organism evidence="3 4">
    <name type="scientific">Nibrella saemangeumensis</name>
    <dbReference type="NCBI Taxonomy" id="1084526"/>
    <lineage>
        <taxon>Bacteria</taxon>
        <taxon>Pseudomonadati</taxon>
        <taxon>Bacteroidota</taxon>
        <taxon>Cytophagia</taxon>
        <taxon>Cytophagales</taxon>
        <taxon>Spirosomataceae</taxon>
        <taxon>Nibrella</taxon>
    </lineage>
</organism>
<dbReference type="EMBL" id="BAABHD010000083">
    <property type="protein sequence ID" value="GAA4468000.1"/>
    <property type="molecule type" value="Genomic_DNA"/>
</dbReference>
<gene>
    <name evidence="3" type="ORF">GCM10023189_52570</name>
</gene>
<evidence type="ECO:0000259" key="2">
    <source>
        <dbReference type="Pfam" id="PF13472"/>
    </source>
</evidence>
<feature type="domain" description="SGNH hydrolase-type esterase" evidence="2">
    <location>
        <begin position="39"/>
        <end position="216"/>
    </location>
</feature>
<comment type="caution">
    <text evidence="3">The sequence shown here is derived from an EMBL/GenBank/DDBJ whole genome shotgun (WGS) entry which is preliminary data.</text>
</comment>
<dbReference type="GO" id="GO:0016787">
    <property type="term" value="F:hydrolase activity"/>
    <property type="evidence" value="ECO:0007669"/>
    <property type="project" value="UniProtKB-KW"/>
</dbReference>
<evidence type="ECO:0000313" key="4">
    <source>
        <dbReference type="Proteomes" id="UP001501175"/>
    </source>
</evidence>
<name>A0ABP8NMW3_9BACT</name>
<dbReference type="CDD" id="cd01832">
    <property type="entry name" value="SGNH_hydrolase_like_1"/>
    <property type="match status" value="1"/>
</dbReference>
<dbReference type="Pfam" id="PF13472">
    <property type="entry name" value="Lipase_GDSL_2"/>
    <property type="match status" value="1"/>
</dbReference>
<dbReference type="SUPFAM" id="SSF52266">
    <property type="entry name" value="SGNH hydrolase"/>
    <property type="match status" value="1"/>
</dbReference>
<proteinExistence type="predicted"/>
<protein>
    <submittedName>
        <fullName evidence="3">SGNH/GDSL hydrolase family protein</fullName>
    </submittedName>
</protein>
<keyword evidence="1" id="KW-0732">Signal</keyword>
<accession>A0ABP8NMW3</accession>
<evidence type="ECO:0000256" key="1">
    <source>
        <dbReference type="SAM" id="SignalP"/>
    </source>
</evidence>
<dbReference type="Gene3D" id="3.40.50.1110">
    <property type="entry name" value="SGNH hydrolase"/>
    <property type="match status" value="1"/>
</dbReference>
<sequence length="232" mass="25547">MKALFTFTLALLACCSSQQNDVMTTDPITTRHTFTFLSLGDSYTIGESVPEADRWSVQLAKMLRNEGVDVAAPEIIARTGWTTDELQTAIKASNNQKTYSLVSLLIGVNNQYRGQTLETYRTEFRELLQTATRYAGGNAGRVFILSIPDWGVSPFAQGRDRRKIAAEIDAFNAVAQEEAAKLNIAYIDITTTSRTAAGDPSQIASDGLHFSGQQYRQWAEQALPVVKTLLAK</sequence>
<dbReference type="InterPro" id="IPR013830">
    <property type="entry name" value="SGNH_hydro"/>
</dbReference>
<feature type="chain" id="PRO_5047124570" evidence="1">
    <location>
        <begin position="21"/>
        <end position="232"/>
    </location>
</feature>
<dbReference type="InterPro" id="IPR036514">
    <property type="entry name" value="SGNH_hydro_sf"/>
</dbReference>
<feature type="signal peptide" evidence="1">
    <location>
        <begin position="1"/>
        <end position="20"/>
    </location>
</feature>
<dbReference type="Proteomes" id="UP001501175">
    <property type="component" value="Unassembled WGS sequence"/>
</dbReference>
<evidence type="ECO:0000313" key="3">
    <source>
        <dbReference type="EMBL" id="GAA4468000.1"/>
    </source>
</evidence>
<reference evidence="4" key="1">
    <citation type="journal article" date="2019" name="Int. J. Syst. Evol. Microbiol.">
        <title>The Global Catalogue of Microorganisms (GCM) 10K type strain sequencing project: providing services to taxonomists for standard genome sequencing and annotation.</title>
        <authorList>
            <consortium name="The Broad Institute Genomics Platform"/>
            <consortium name="The Broad Institute Genome Sequencing Center for Infectious Disease"/>
            <person name="Wu L."/>
            <person name="Ma J."/>
        </authorList>
    </citation>
    <scope>NUCLEOTIDE SEQUENCE [LARGE SCALE GENOMIC DNA]</scope>
    <source>
        <strain evidence="4">JCM 17927</strain>
    </source>
</reference>
<keyword evidence="4" id="KW-1185">Reference proteome</keyword>